<dbReference type="GO" id="GO:0032259">
    <property type="term" value="P:methylation"/>
    <property type="evidence" value="ECO:0007669"/>
    <property type="project" value="UniProtKB-KW"/>
</dbReference>
<name>A0A5J5ICL2_9BACT</name>
<dbReference type="PIRSF" id="PIRSF018005">
    <property type="entry name" value="UCP018005"/>
    <property type="match status" value="1"/>
</dbReference>
<dbReference type="InterPro" id="IPR019257">
    <property type="entry name" value="MeTrfase_dom"/>
</dbReference>
<evidence type="ECO:0000256" key="1">
    <source>
        <dbReference type="ARBA" id="ARBA00022603"/>
    </source>
</evidence>
<evidence type="ECO:0000259" key="3">
    <source>
        <dbReference type="Pfam" id="PF10017"/>
    </source>
</evidence>
<evidence type="ECO:0000256" key="2">
    <source>
        <dbReference type="ARBA" id="ARBA00022679"/>
    </source>
</evidence>
<accession>A0A5J5ICL2</accession>
<keyword evidence="1 4" id="KW-0489">Methyltransferase</keyword>
<dbReference type="RefSeq" id="WP_150416879.1">
    <property type="nucleotide sequence ID" value="NZ_VYQF01000012.1"/>
</dbReference>
<dbReference type="SUPFAM" id="SSF53335">
    <property type="entry name" value="S-adenosyl-L-methionine-dependent methyltransferases"/>
    <property type="match status" value="1"/>
</dbReference>
<dbReference type="InterPro" id="IPR017804">
    <property type="entry name" value="MeTrfase_EgtD-like"/>
</dbReference>
<dbReference type="InterPro" id="IPR029063">
    <property type="entry name" value="SAM-dependent_MTases_sf"/>
</dbReference>
<dbReference type="AlphaFoldDB" id="A0A5J5ICL2"/>
<dbReference type="Gene3D" id="3.40.50.150">
    <property type="entry name" value="Vaccinia Virus protein VP39"/>
    <property type="match status" value="1"/>
</dbReference>
<proteinExistence type="predicted"/>
<sequence length="313" mass="35909">MNQFLQDVLKGLQSSPKYLQSKYFYDKKGDELFQKIMQCEEYYLTNCEMEIFSTQTAALADIIIDQHNSFDVVELGPGDAVKSLYLLKELAGKNAIDTYFPVDISNNIIDLLQKKLPEQLPKLNIHGLNGEYLSMLTSAKKISDKIKLVLFLGSNIGNIPKEEVNEFCRQIRSQLSIGDMVLIGIDLKKNPKQIRLAYDDSNGYTREFNLNLLRRINRELGGNFVIEDFEHYATYDPITGACRSFLVSLKDQQVTIGNHASFNFLKNETVFMEISQKYSIEQTDEIASQSGFEPVAHFFDKNKWFTDVIWKCV</sequence>
<evidence type="ECO:0000313" key="5">
    <source>
        <dbReference type="Proteomes" id="UP000326903"/>
    </source>
</evidence>
<protein>
    <submittedName>
        <fullName evidence="4">L-histidine N(Alpha)-methyltransferase</fullName>
    </submittedName>
</protein>
<dbReference type="Proteomes" id="UP000326903">
    <property type="component" value="Unassembled WGS sequence"/>
</dbReference>
<reference evidence="4 5" key="1">
    <citation type="submission" date="2019-09" db="EMBL/GenBank/DDBJ databases">
        <title>Draft genome sequence of Ginsengibacter sp. BR5-29.</title>
        <authorList>
            <person name="Im W.-T."/>
        </authorList>
    </citation>
    <scope>NUCLEOTIDE SEQUENCE [LARGE SCALE GENOMIC DNA]</scope>
    <source>
        <strain evidence="4 5">BR5-29</strain>
    </source>
</reference>
<comment type="caution">
    <text evidence="4">The sequence shown here is derived from an EMBL/GenBank/DDBJ whole genome shotgun (WGS) entry which is preliminary data.</text>
</comment>
<feature type="domain" description="Histidine-specific methyltransferase SAM-dependent" evidence="3">
    <location>
        <begin position="5"/>
        <end position="311"/>
    </location>
</feature>
<dbReference type="PANTHER" id="PTHR43397">
    <property type="entry name" value="ERGOTHIONEINE BIOSYNTHESIS PROTEIN 1"/>
    <property type="match status" value="1"/>
</dbReference>
<dbReference type="EMBL" id="VYQF01000012">
    <property type="protein sequence ID" value="KAA9035458.1"/>
    <property type="molecule type" value="Genomic_DNA"/>
</dbReference>
<gene>
    <name evidence="4" type="ORF">FW778_21080</name>
</gene>
<organism evidence="4 5">
    <name type="scientific">Ginsengibacter hankyongi</name>
    <dbReference type="NCBI Taxonomy" id="2607284"/>
    <lineage>
        <taxon>Bacteria</taxon>
        <taxon>Pseudomonadati</taxon>
        <taxon>Bacteroidota</taxon>
        <taxon>Chitinophagia</taxon>
        <taxon>Chitinophagales</taxon>
        <taxon>Chitinophagaceae</taxon>
        <taxon>Ginsengibacter</taxon>
    </lineage>
</organism>
<dbReference type="PANTHER" id="PTHR43397:SF1">
    <property type="entry name" value="ERGOTHIONEINE BIOSYNTHESIS PROTEIN 1"/>
    <property type="match status" value="1"/>
</dbReference>
<evidence type="ECO:0000313" key="4">
    <source>
        <dbReference type="EMBL" id="KAA9035458.1"/>
    </source>
</evidence>
<dbReference type="Pfam" id="PF10017">
    <property type="entry name" value="Methyltransf_33"/>
    <property type="match status" value="1"/>
</dbReference>
<dbReference type="InterPro" id="IPR051128">
    <property type="entry name" value="EgtD_Methyltrsf_superfamily"/>
</dbReference>
<dbReference type="GO" id="GO:0008168">
    <property type="term" value="F:methyltransferase activity"/>
    <property type="evidence" value="ECO:0007669"/>
    <property type="project" value="UniProtKB-KW"/>
</dbReference>
<keyword evidence="2 4" id="KW-0808">Transferase</keyword>
<keyword evidence="5" id="KW-1185">Reference proteome</keyword>